<reference evidence="2" key="1">
    <citation type="journal article" date="2019" name="Int. J. Syst. Evol. Microbiol.">
        <title>The Global Catalogue of Microorganisms (GCM) 10K type strain sequencing project: providing services to taxonomists for standard genome sequencing and annotation.</title>
        <authorList>
            <consortium name="The Broad Institute Genomics Platform"/>
            <consortium name="The Broad Institute Genome Sequencing Center for Infectious Disease"/>
            <person name="Wu L."/>
            <person name="Ma J."/>
        </authorList>
    </citation>
    <scope>NUCLEOTIDE SEQUENCE [LARGE SCALE GENOMIC DNA]</scope>
    <source>
        <strain evidence="2">KCTC 52039</strain>
    </source>
</reference>
<gene>
    <name evidence="1" type="ORF">ACFOGH_11205</name>
</gene>
<sequence length="215" mass="23861">MTKSVAETIAHLEQLIRDKYDHLGFIEAQNGAYKTGHVPHVAPLAYLCIRYAGLDEVGIGNAERECERYISEPYRELLGHMNGARLLGISLHGGIGGFVDRSVIGIGNPVSLRYQNVHGRPDYIPNGHLGIGAINGPWFSQGHLYLTSSGGVEMFNARFNLIGARWPSLAVFLLDEVSRRFSIYDDEGRILENSKLLPGDADDWERLAQEAQKED</sequence>
<comment type="caution">
    <text evidence="1">The sequence shown here is derived from an EMBL/GenBank/DDBJ whole genome shotgun (WGS) entry which is preliminary data.</text>
</comment>
<dbReference type="Proteomes" id="UP001595547">
    <property type="component" value="Unassembled WGS sequence"/>
</dbReference>
<name>A0ABV7J5Z9_9RHOB</name>
<keyword evidence="2" id="KW-1185">Reference proteome</keyword>
<evidence type="ECO:0000313" key="2">
    <source>
        <dbReference type="Proteomes" id="UP001595547"/>
    </source>
</evidence>
<organism evidence="1 2">
    <name type="scientific">Cypionkella sinensis</name>
    <dbReference type="NCBI Taxonomy" id="1756043"/>
    <lineage>
        <taxon>Bacteria</taxon>
        <taxon>Pseudomonadati</taxon>
        <taxon>Pseudomonadota</taxon>
        <taxon>Alphaproteobacteria</taxon>
        <taxon>Rhodobacterales</taxon>
        <taxon>Paracoccaceae</taxon>
        <taxon>Cypionkella</taxon>
    </lineage>
</organism>
<protein>
    <submittedName>
        <fullName evidence="1">Uncharacterized protein</fullName>
    </submittedName>
</protein>
<dbReference type="RefSeq" id="WP_380073155.1">
    <property type="nucleotide sequence ID" value="NZ_JBHRTO010000001.1"/>
</dbReference>
<proteinExistence type="predicted"/>
<accession>A0ABV7J5Z9</accession>
<evidence type="ECO:0000313" key="1">
    <source>
        <dbReference type="EMBL" id="MFC3181558.1"/>
    </source>
</evidence>
<dbReference type="EMBL" id="JBHRTO010000001">
    <property type="protein sequence ID" value="MFC3181558.1"/>
    <property type="molecule type" value="Genomic_DNA"/>
</dbReference>